<gene>
    <name evidence="1" type="primary">Dsec\GM10521</name>
    <name evidence="1" type="ORF">Dsec_GM10521</name>
</gene>
<dbReference type="AlphaFoldDB" id="B4IEL9"/>
<reference evidence="1 2" key="1">
    <citation type="journal article" date="2007" name="Nature">
        <title>Evolution of genes and genomes on the Drosophila phylogeny.</title>
        <authorList>
            <consortium name="Drosophila 12 Genomes Consortium"/>
            <person name="Clark A.G."/>
            <person name="Eisen M.B."/>
            <person name="Smith D.R."/>
            <person name="Bergman C.M."/>
            <person name="Oliver B."/>
            <person name="Markow T.A."/>
            <person name="Kaufman T.C."/>
            <person name="Kellis M."/>
            <person name="Gelbart W."/>
            <person name="Iyer V.N."/>
            <person name="Pollard D.A."/>
            <person name="Sackton T.B."/>
            <person name="Larracuente A.M."/>
            <person name="Singh N.D."/>
            <person name="Abad J.P."/>
            <person name="Abt D.N."/>
            <person name="Adryan B."/>
            <person name="Aguade M."/>
            <person name="Akashi H."/>
            <person name="Anderson W.W."/>
            <person name="Aquadro C.F."/>
            <person name="Ardell D.H."/>
            <person name="Arguello R."/>
            <person name="Artieri C.G."/>
            <person name="Barbash D.A."/>
            <person name="Barker D."/>
            <person name="Barsanti P."/>
            <person name="Batterham P."/>
            <person name="Batzoglou S."/>
            <person name="Begun D."/>
            <person name="Bhutkar A."/>
            <person name="Blanco E."/>
            <person name="Bosak S.A."/>
            <person name="Bradley R.K."/>
            <person name="Brand A.D."/>
            <person name="Brent M.R."/>
            <person name="Brooks A.N."/>
            <person name="Brown R.H."/>
            <person name="Butlin R.K."/>
            <person name="Caggese C."/>
            <person name="Calvi B.R."/>
            <person name="Bernardo de Carvalho A."/>
            <person name="Caspi A."/>
            <person name="Castrezana S."/>
            <person name="Celniker S.E."/>
            <person name="Chang J.L."/>
            <person name="Chapple C."/>
            <person name="Chatterji S."/>
            <person name="Chinwalla A."/>
            <person name="Civetta A."/>
            <person name="Clifton S.W."/>
            <person name="Comeron J.M."/>
            <person name="Costello J.C."/>
            <person name="Coyne J.A."/>
            <person name="Daub J."/>
            <person name="David R.G."/>
            <person name="Delcher A.L."/>
            <person name="Delehaunty K."/>
            <person name="Do C.B."/>
            <person name="Ebling H."/>
            <person name="Edwards K."/>
            <person name="Eickbush T."/>
            <person name="Evans J.D."/>
            <person name="Filipski A."/>
            <person name="Findeiss S."/>
            <person name="Freyhult E."/>
            <person name="Fulton L."/>
            <person name="Fulton R."/>
            <person name="Garcia A.C."/>
            <person name="Gardiner A."/>
            <person name="Garfield D.A."/>
            <person name="Garvin B.E."/>
            <person name="Gibson G."/>
            <person name="Gilbert D."/>
            <person name="Gnerre S."/>
            <person name="Godfrey J."/>
            <person name="Good R."/>
            <person name="Gotea V."/>
            <person name="Gravely B."/>
            <person name="Greenberg A.J."/>
            <person name="Griffiths-Jones S."/>
            <person name="Gross S."/>
            <person name="Guigo R."/>
            <person name="Gustafson E.A."/>
            <person name="Haerty W."/>
            <person name="Hahn M.W."/>
            <person name="Halligan D.L."/>
            <person name="Halpern A.L."/>
            <person name="Halter G.M."/>
            <person name="Han M.V."/>
            <person name="Heger A."/>
            <person name="Hillier L."/>
            <person name="Hinrichs A.S."/>
            <person name="Holmes I."/>
            <person name="Hoskins R.A."/>
            <person name="Hubisz M.J."/>
            <person name="Hultmark D."/>
            <person name="Huntley M.A."/>
            <person name="Jaffe D.B."/>
            <person name="Jagadeeshan S."/>
            <person name="Jeck W.R."/>
            <person name="Johnson J."/>
            <person name="Jones C.D."/>
            <person name="Jordan W.C."/>
            <person name="Karpen G.H."/>
            <person name="Kataoka E."/>
            <person name="Keightley P.D."/>
            <person name="Kheradpour P."/>
            <person name="Kirkness E.F."/>
            <person name="Koerich L.B."/>
            <person name="Kristiansen K."/>
            <person name="Kudrna D."/>
            <person name="Kulathinal R.J."/>
            <person name="Kumar S."/>
            <person name="Kwok R."/>
            <person name="Lander E."/>
            <person name="Langley C.H."/>
            <person name="Lapoint R."/>
            <person name="Lazzaro B.P."/>
            <person name="Lee S.J."/>
            <person name="Levesque L."/>
            <person name="Li R."/>
            <person name="Lin C.F."/>
            <person name="Lin M.F."/>
            <person name="Lindblad-Toh K."/>
            <person name="Llopart A."/>
            <person name="Long M."/>
            <person name="Low L."/>
            <person name="Lozovsky E."/>
            <person name="Lu J."/>
            <person name="Luo M."/>
            <person name="Machado C.A."/>
            <person name="Makalowski W."/>
            <person name="Marzo M."/>
            <person name="Matsuda M."/>
            <person name="Matzkin L."/>
            <person name="McAllister B."/>
            <person name="McBride C.S."/>
            <person name="McKernan B."/>
            <person name="McKernan K."/>
            <person name="Mendez-Lago M."/>
            <person name="Minx P."/>
            <person name="Mollenhauer M.U."/>
            <person name="Montooth K."/>
            <person name="Mount S.M."/>
            <person name="Mu X."/>
            <person name="Myers E."/>
            <person name="Negre B."/>
            <person name="Newfeld S."/>
            <person name="Nielsen R."/>
            <person name="Noor M.A."/>
            <person name="O'Grady P."/>
            <person name="Pachter L."/>
            <person name="Papaceit M."/>
            <person name="Parisi M.J."/>
            <person name="Parisi M."/>
            <person name="Parts L."/>
            <person name="Pedersen J.S."/>
            <person name="Pesole G."/>
            <person name="Phillippy A.M."/>
            <person name="Ponting C.P."/>
            <person name="Pop M."/>
            <person name="Porcelli D."/>
            <person name="Powell J.R."/>
            <person name="Prohaska S."/>
            <person name="Pruitt K."/>
            <person name="Puig M."/>
            <person name="Quesneville H."/>
            <person name="Ram K.R."/>
            <person name="Rand D."/>
            <person name="Rasmussen M.D."/>
            <person name="Reed L.K."/>
            <person name="Reenan R."/>
            <person name="Reily A."/>
            <person name="Remington K.A."/>
            <person name="Rieger T.T."/>
            <person name="Ritchie M.G."/>
            <person name="Robin C."/>
            <person name="Rogers Y.H."/>
            <person name="Rohde C."/>
            <person name="Rozas J."/>
            <person name="Rubenfield M.J."/>
            <person name="Ruiz A."/>
            <person name="Russo S."/>
            <person name="Salzberg S.L."/>
            <person name="Sanchez-Gracia A."/>
            <person name="Saranga D.J."/>
            <person name="Sato H."/>
            <person name="Schaeffer S.W."/>
            <person name="Schatz M.C."/>
            <person name="Schlenke T."/>
            <person name="Schwartz R."/>
            <person name="Segarra C."/>
            <person name="Singh R.S."/>
            <person name="Sirot L."/>
            <person name="Sirota M."/>
            <person name="Sisneros N.B."/>
            <person name="Smith C.D."/>
            <person name="Smith T.F."/>
            <person name="Spieth J."/>
            <person name="Stage D.E."/>
            <person name="Stark A."/>
            <person name="Stephan W."/>
            <person name="Strausberg R.L."/>
            <person name="Strempel S."/>
            <person name="Sturgill D."/>
            <person name="Sutton G."/>
            <person name="Sutton G.G."/>
            <person name="Tao W."/>
            <person name="Teichmann S."/>
            <person name="Tobari Y.N."/>
            <person name="Tomimura Y."/>
            <person name="Tsolas J.M."/>
            <person name="Valente V.L."/>
            <person name="Venter E."/>
            <person name="Venter J.C."/>
            <person name="Vicario S."/>
            <person name="Vieira F.G."/>
            <person name="Vilella A.J."/>
            <person name="Villasante A."/>
            <person name="Walenz B."/>
            <person name="Wang J."/>
            <person name="Wasserman M."/>
            <person name="Watts T."/>
            <person name="Wilson D."/>
            <person name="Wilson R.K."/>
            <person name="Wing R.A."/>
            <person name="Wolfner M.F."/>
            <person name="Wong A."/>
            <person name="Wong G.K."/>
            <person name="Wu C.I."/>
            <person name="Wu G."/>
            <person name="Yamamoto D."/>
            <person name="Yang H.P."/>
            <person name="Yang S.P."/>
            <person name="Yorke J.A."/>
            <person name="Yoshida K."/>
            <person name="Zdobnov E."/>
            <person name="Zhang P."/>
            <person name="Zhang Y."/>
            <person name="Zimin A.V."/>
            <person name="Baldwin J."/>
            <person name="Abdouelleil A."/>
            <person name="Abdulkadir J."/>
            <person name="Abebe A."/>
            <person name="Abera B."/>
            <person name="Abreu J."/>
            <person name="Acer S.C."/>
            <person name="Aftuck L."/>
            <person name="Alexander A."/>
            <person name="An P."/>
            <person name="Anderson E."/>
            <person name="Anderson S."/>
            <person name="Arachi H."/>
            <person name="Azer M."/>
            <person name="Bachantsang P."/>
            <person name="Barry A."/>
            <person name="Bayul T."/>
            <person name="Berlin A."/>
            <person name="Bessette D."/>
            <person name="Bloom T."/>
            <person name="Blye J."/>
            <person name="Boguslavskiy L."/>
            <person name="Bonnet C."/>
            <person name="Boukhgalter B."/>
            <person name="Bourzgui I."/>
            <person name="Brown A."/>
            <person name="Cahill P."/>
            <person name="Channer S."/>
            <person name="Cheshatsang Y."/>
            <person name="Chuda L."/>
            <person name="Citroen M."/>
            <person name="Collymore A."/>
            <person name="Cooke P."/>
            <person name="Costello M."/>
            <person name="D'Aco K."/>
            <person name="Daza R."/>
            <person name="De Haan G."/>
            <person name="DeGray S."/>
            <person name="DeMaso C."/>
            <person name="Dhargay N."/>
            <person name="Dooley K."/>
            <person name="Dooley E."/>
            <person name="Doricent M."/>
            <person name="Dorje P."/>
            <person name="Dorjee K."/>
            <person name="Dupes A."/>
            <person name="Elong R."/>
            <person name="Falk J."/>
            <person name="Farina A."/>
            <person name="Faro S."/>
            <person name="Ferguson D."/>
            <person name="Fisher S."/>
            <person name="Foley C.D."/>
            <person name="Franke A."/>
            <person name="Friedrich D."/>
            <person name="Gadbois L."/>
            <person name="Gearin G."/>
            <person name="Gearin C.R."/>
            <person name="Giannoukos G."/>
            <person name="Goode T."/>
            <person name="Graham J."/>
            <person name="Grandbois E."/>
            <person name="Grewal S."/>
            <person name="Gyaltsen K."/>
            <person name="Hafez N."/>
            <person name="Hagos B."/>
            <person name="Hall J."/>
            <person name="Henson C."/>
            <person name="Hollinger A."/>
            <person name="Honan T."/>
            <person name="Huard M.D."/>
            <person name="Hughes L."/>
            <person name="Hurhula B."/>
            <person name="Husby M.E."/>
            <person name="Kamat A."/>
            <person name="Kanga B."/>
            <person name="Kashin S."/>
            <person name="Khazanovich D."/>
            <person name="Kisner P."/>
            <person name="Lance K."/>
            <person name="Lara M."/>
            <person name="Lee W."/>
            <person name="Lennon N."/>
            <person name="Letendre F."/>
            <person name="LeVine R."/>
            <person name="Lipovsky A."/>
            <person name="Liu X."/>
            <person name="Liu J."/>
            <person name="Liu S."/>
            <person name="Lokyitsang T."/>
            <person name="Lokyitsang Y."/>
            <person name="Lubonja R."/>
            <person name="Lui A."/>
            <person name="MacDonald P."/>
            <person name="Magnisalis V."/>
            <person name="Maru K."/>
            <person name="Matthews C."/>
            <person name="McCusker W."/>
            <person name="McDonough S."/>
            <person name="Mehta T."/>
            <person name="Meldrim J."/>
            <person name="Meneus L."/>
            <person name="Mihai O."/>
            <person name="Mihalev A."/>
            <person name="Mihova T."/>
            <person name="Mittelman R."/>
            <person name="Mlenga V."/>
            <person name="Montmayeur A."/>
            <person name="Mulrain L."/>
            <person name="Navidi A."/>
            <person name="Naylor J."/>
            <person name="Negash T."/>
            <person name="Nguyen T."/>
            <person name="Nguyen N."/>
            <person name="Nicol R."/>
            <person name="Norbu C."/>
            <person name="Norbu N."/>
            <person name="Novod N."/>
            <person name="O'Neill B."/>
            <person name="Osman S."/>
            <person name="Markiewicz E."/>
            <person name="Oyono O.L."/>
            <person name="Patti C."/>
            <person name="Phunkhang P."/>
            <person name="Pierre F."/>
            <person name="Priest M."/>
            <person name="Raghuraman S."/>
            <person name="Rege F."/>
            <person name="Reyes R."/>
            <person name="Rise C."/>
            <person name="Rogov P."/>
            <person name="Ross K."/>
            <person name="Ryan E."/>
            <person name="Settipalli S."/>
            <person name="Shea T."/>
            <person name="Sherpa N."/>
            <person name="Shi L."/>
            <person name="Shih D."/>
            <person name="Sparrow T."/>
            <person name="Spaulding J."/>
            <person name="Stalker J."/>
            <person name="Stange-Thomann N."/>
            <person name="Stavropoulos S."/>
            <person name="Stone C."/>
            <person name="Strader C."/>
            <person name="Tesfaye S."/>
            <person name="Thomson T."/>
            <person name="Thoulutsang Y."/>
            <person name="Thoulutsang D."/>
            <person name="Topham K."/>
            <person name="Topping I."/>
            <person name="Tsamla T."/>
            <person name="Vassiliev H."/>
            <person name="Vo A."/>
            <person name="Wangchuk T."/>
            <person name="Wangdi T."/>
            <person name="Weiand M."/>
            <person name="Wilkinson J."/>
            <person name="Wilson A."/>
            <person name="Yadav S."/>
            <person name="Young G."/>
            <person name="Yu Q."/>
            <person name="Zembek L."/>
            <person name="Zhong D."/>
            <person name="Zimmer A."/>
            <person name="Zwirko Z."/>
            <person name="Jaffe D.B."/>
            <person name="Alvarez P."/>
            <person name="Brockman W."/>
            <person name="Butler J."/>
            <person name="Chin C."/>
            <person name="Gnerre S."/>
            <person name="Grabherr M."/>
            <person name="Kleber M."/>
            <person name="Mauceli E."/>
            <person name="MacCallum I."/>
        </authorList>
    </citation>
    <scope>NUCLEOTIDE SEQUENCE [LARGE SCALE GENOMIC DNA]</scope>
    <source>
        <strain evidence="2">Rob3c / Tucson 14021-0248.25</strain>
    </source>
</reference>
<organism evidence="2">
    <name type="scientific">Drosophila sechellia</name>
    <name type="common">Fruit fly</name>
    <dbReference type="NCBI Taxonomy" id="7238"/>
    <lineage>
        <taxon>Eukaryota</taxon>
        <taxon>Metazoa</taxon>
        <taxon>Ecdysozoa</taxon>
        <taxon>Arthropoda</taxon>
        <taxon>Hexapoda</taxon>
        <taxon>Insecta</taxon>
        <taxon>Pterygota</taxon>
        <taxon>Neoptera</taxon>
        <taxon>Endopterygota</taxon>
        <taxon>Diptera</taxon>
        <taxon>Brachycera</taxon>
        <taxon>Muscomorpha</taxon>
        <taxon>Ephydroidea</taxon>
        <taxon>Drosophilidae</taxon>
        <taxon>Drosophila</taxon>
        <taxon>Sophophora</taxon>
    </lineage>
</organism>
<dbReference type="HOGENOM" id="CLU_2815202_0_0_1"/>
<accession>B4IEL9</accession>
<evidence type="ECO:0000313" key="1">
    <source>
        <dbReference type="EMBL" id="EDW46046.1"/>
    </source>
</evidence>
<evidence type="ECO:0000313" key="2">
    <source>
        <dbReference type="Proteomes" id="UP000001292"/>
    </source>
</evidence>
<proteinExistence type="predicted"/>
<protein>
    <submittedName>
        <fullName evidence="1">GM10521</fullName>
    </submittedName>
</protein>
<sequence length="67" mass="6832">MAQGGAADAKILNAVNGPNFRTPESGQNESGTLKMKVGGAYMDVNACLDAPPVDVDVLPLLTGGFLL</sequence>
<dbReference type="Proteomes" id="UP000001292">
    <property type="component" value="Unassembled WGS sequence"/>
</dbReference>
<name>B4IEL9_DROSE</name>
<keyword evidence="2" id="KW-1185">Reference proteome</keyword>
<dbReference type="EMBL" id="CH480831">
    <property type="protein sequence ID" value="EDW46046.1"/>
    <property type="molecule type" value="Genomic_DNA"/>
</dbReference>